<keyword evidence="1" id="KW-0472">Membrane</keyword>
<evidence type="ECO:0000313" key="3">
    <source>
        <dbReference type="Proteomes" id="UP000031246"/>
    </source>
</evidence>
<feature type="transmembrane region" description="Helical" evidence="1">
    <location>
        <begin position="15"/>
        <end position="32"/>
    </location>
</feature>
<organism evidence="2 3">
    <name type="scientific">Pedobacter kyungheensis</name>
    <dbReference type="NCBI Taxonomy" id="1069985"/>
    <lineage>
        <taxon>Bacteria</taxon>
        <taxon>Pseudomonadati</taxon>
        <taxon>Bacteroidota</taxon>
        <taxon>Sphingobacteriia</taxon>
        <taxon>Sphingobacteriales</taxon>
        <taxon>Sphingobacteriaceae</taxon>
        <taxon>Pedobacter</taxon>
    </lineage>
</organism>
<dbReference type="AlphaFoldDB" id="A0A0C1FL64"/>
<dbReference type="Proteomes" id="UP000031246">
    <property type="component" value="Unassembled WGS sequence"/>
</dbReference>
<evidence type="ECO:0000256" key="1">
    <source>
        <dbReference type="SAM" id="Phobius"/>
    </source>
</evidence>
<sequence>MCPDVVESRVEVRPVYYTFIFALPGVGKIFSIKKYLDLTQNRPGIALFLIFYSIPIPGKVLFILYLLVDFVLRRKKIIKFAF</sequence>
<keyword evidence="1" id="KW-1133">Transmembrane helix</keyword>
<evidence type="ECO:0000313" key="2">
    <source>
        <dbReference type="EMBL" id="KIA92578.1"/>
    </source>
</evidence>
<keyword evidence="1" id="KW-0812">Transmembrane</keyword>
<reference evidence="2 3" key="1">
    <citation type="submission" date="2014-10" db="EMBL/GenBank/DDBJ databases">
        <title>Pedobacter Kyungheensis.</title>
        <authorList>
            <person name="Anderson B.M."/>
            <person name="Newman J.D."/>
        </authorList>
    </citation>
    <scope>NUCLEOTIDE SEQUENCE [LARGE SCALE GENOMIC DNA]</scope>
    <source>
        <strain evidence="2 3">KACC 16221</strain>
    </source>
</reference>
<accession>A0A0C1FL64</accession>
<comment type="caution">
    <text evidence="2">The sequence shown here is derived from an EMBL/GenBank/DDBJ whole genome shotgun (WGS) entry which is preliminary data.</text>
</comment>
<feature type="transmembrane region" description="Helical" evidence="1">
    <location>
        <begin position="44"/>
        <end position="68"/>
    </location>
</feature>
<keyword evidence="3" id="KW-1185">Reference proteome</keyword>
<protein>
    <submittedName>
        <fullName evidence="2">Uncharacterized protein</fullName>
    </submittedName>
</protein>
<proteinExistence type="predicted"/>
<dbReference type="EMBL" id="JSYN01000019">
    <property type="protein sequence ID" value="KIA92578.1"/>
    <property type="molecule type" value="Genomic_DNA"/>
</dbReference>
<name>A0A0C1FL64_9SPHI</name>
<gene>
    <name evidence="2" type="ORF">OC25_16160</name>
</gene>